<evidence type="ECO:0000313" key="7">
    <source>
        <dbReference type="EMBL" id="KAK6190931.1"/>
    </source>
</evidence>
<dbReference type="InterPro" id="IPR057626">
    <property type="entry name" value="S-S_Temptin"/>
</dbReference>
<feature type="domain" description="Copper type II ascorbate-dependent monooxygenase N-terminal" evidence="4">
    <location>
        <begin position="149"/>
        <end position="262"/>
    </location>
</feature>
<dbReference type="PANTHER" id="PTHR10157">
    <property type="entry name" value="DOPAMINE BETA HYDROXYLASE RELATED"/>
    <property type="match status" value="1"/>
</dbReference>
<evidence type="ECO:0000256" key="2">
    <source>
        <dbReference type="ARBA" id="ARBA00023180"/>
    </source>
</evidence>
<keyword evidence="2" id="KW-0325">Glycoprotein</keyword>
<dbReference type="InterPro" id="IPR036939">
    <property type="entry name" value="Cu2_ascorb_mOase_N_sf"/>
</dbReference>
<proteinExistence type="predicted"/>
<feature type="chain" id="PRO_5043021745" description="Temptin" evidence="3">
    <location>
        <begin position="17"/>
        <end position="566"/>
    </location>
</feature>
<evidence type="ECO:0000313" key="8">
    <source>
        <dbReference type="Proteomes" id="UP001347796"/>
    </source>
</evidence>
<keyword evidence="3" id="KW-0732">Signal</keyword>
<evidence type="ECO:0000259" key="4">
    <source>
        <dbReference type="Pfam" id="PF01082"/>
    </source>
</evidence>
<dbReference type="Gene3D" id="2.60.120.310">
    <property type="entry name" value="Copper type II, ascorbate-dependent monooxygenase, N-terminal domain"/>
    <property type="match status" value="1"/>
</dbReference>
<dbReference type="EMBL" id="JAZGQO010000002">
    <property type="protein sequence ID" value="KAK6190931.1"/>
    <property type="molecule type" value="Genomic_DNA"/>
</dbReference>
<evidence type="ECO:0000256" key="1">
    <source>
        <dbReference type="ARBA" id="ARBA00023157"/>
    </source>
</evidence>
<sequence>MFLALILATTVAFVSGHAGYQEKIPNGRNVPHSCKPNYLWKGVGHLNQAGGGDRNQFGKDFAQAGHQWTVELCEKDSDGDGMSNGQELGDPNCQWEQGKAPDRDTLLSHPGICDPWGSAKCNEKNSWVNCDSDVLTCPAIDEEGTQRMDLRLDLTSVPNKETTYLCMTFDLPSDEEYHMIATKPIINESRVMHHMLLYACSDAAPTMTEPQECGMGSGCDTMIGGWTLGSAGECLHHEAGFRIGKGFAKKALIQYHWNNPEKRYDLSDASGMAIYYTKNLRKYDAGVFRTGQTYLEIPPLLPKVVQQSSCSARCTKKIFKKSAYLTGGSNHMHYLGIAQHVLLRRADGTEQMLTNDQQFRYDNPVDYTYEPPIVLNPGDSLETVCTYQSMSRQKTTFYGEGTYEEMCFAFFNYYPADAIQGICDTRGNLEFCDYRETGCKMAPLFNMTHPDTIALYEKVMSKCSITGDCYHGCRAVVDEIKKTNGCFSSKMADFTYKTLLKYLSDKVEVYQLIYAMRSCEFETENPIVYQEYTEYNKDNDVNDGNGSNNNNVAFYLVLICSIYTLL</sequence>
<dbReference type="PANTHER" id="PTHR10157:SF23">
    <property type="entry name" value="MOXD1 HOMOLOG 1"/>
    <property type="match status" value="1"/>
</dbReference>
<evidence type="ECO:0000259" key="6">
    <source>
        <dbReference type="Pfam" id="PF24784"/>
    </source>
</evidence>
<reference evidence="7 8" key="1">
    <citation type="submission" date="2024-01" db="EMBL/GenBank/DDBJ databases">
        <title>The genome of the rayed Mediterranean limpet Patella caerulea (Linnaeus, 1758).</title>
        <authorList>
            <person name="Anh-Thu Weber A."/>
            <person name="Halstead-Nussloch G."/>
        </authorList>
    </citation>
    <scope>NUCLEOTIDE SEQUENCE [LARGE SCALE GENOMIC DNA]</scope>
    <source>
        <strain evidence="7">AATW-2023a</strain>
        <tissue evidence="7">Whole specimen</tissue>
    </source>
</reference>
<dbReference type="Pfam" id="PF03712">
    <property type="entry name" value="Cu2_monoox_C"/>
    <property type="match status" value="1"/>
</dbReference>
<comment type="caution">
    <text evidence="7">The sequence shown here is derived from an EMBL/GenBank/DDBJ whole genome shotgun (WGS) entry which is preliminary data.</text>
</comment>
<dbReference type="InterPro" id="IPR008977">
    <property type="entry name" value="PHM/PNGase_F_dom_sf"/>
</dbReference>
<protein>
    <recommendedName>
        <fullName evidence="9">Temptin</fullName>
    </recommendedName>
</protein>
<dbReference type="InterPro" id="IPR000945">
    <property type="entry name" value="DBH-like"/>
</dbReference>
<dbReference type="GO" id="GO:0005507">
    <property type="term" value="F:copper ion binding"/>
    <property type="evidence" value="ECO:0007669"/>
    <property type="project" value="InterPro"/>
</dbReference>
<dbReference type="AlphaFoldDB" id="A0AAN8K8A5"/>
<dbReference type="GO" id="GO:0004500">
    <property type="term" value="F:dopamine beta-monooxygenase activity"/>
    <property type="evidence" value="ECO:0007669"/>
    <property type="project" value="InterPro"/>
</dbReference>
<dbReference type="Pfam" id="PF24784">
    <property type="entry name" value="Temptin_C"/>
    <property type="match status" value="1"/>
</dbReference>
<evidence type="ECO:0000259" key="5">
    <source>
        <dbReference type="Pfam" id="PF03712"/>
    </source>
</evidence>
<name>A0AAN8K8A5_PATCE</name>
<accession>A0AAN8K8A5</accession>
<feature type="domain" description="Temptin Cys/Cys disulfide" evidence="6">
    <location>
        <begin position="15"/>
        <end position="112"/>
    </location>
</feature>
<dbReference type="SUPFAM" id="SSF49742">
    <property type="entry name" value="PHM/PNGase F"/>
    <property type="match status" value="2"/>
</dbReference>
<keyword evidence="8" id="KW-1185">Reference proteome</keyword>
<dbReference type="InterPro" id="IPR024548">
    <property type="entry name" value="Cu2_monoox_C"/>
</dbReference>
<dbReference type="InterPro" id="IPR014784">
    <property type="entry name" value="Cu2_ascorb_mOase-like_C"/>
</dbReference>
<dbReference type="Proteomes" id="UP001347796">
    <property type="component" value="Unassembled WGS sequence"/>
</dbReference>
<evidence type="ECO:0000256" key="3">
    <source>
        <dbReference type="SAM" id="SignalP"/>
    </source>
</evidence>
<gene>
    <name evidence="7" type="ORF">SNE40_002692</name>
</gene>
<evidence type="ECO:0008006" key="9">
    <source>
        <dbReference type="Google" id="ProtNLM"/>
    </source>
</evidence>
<feature type="domain" description="Copper type II ascorbate-dependent monooxygenase C-terminal" evidence="5">
    <location>
        <begin position="283"/>
        <end position="430"/>
    </location>
</feature>
<keyword evidence="1" id="KW-1015">Disulfide bond</keyword>
<dbReference type="InterPro" id="IPR000323">
    <property type="entry name" value="Cu2_ascorb_mOase_N"/>
</dbReference>
<dbReference type="Pfam" id="PF01082">
    <property type="entry name" value="Cu2_monooxygen"/>
    <property type="match status" value="1"/>
</dbReference>
<organism evidence="7 8">
    <name type="scientific">Patella caerulea</name>
    <name type="common">Rayed Mediterranean limpet</name>
    <dbReference type="NCBI Taxonomy" id="87958"/>
    <lineage>
        <taxon>Eukaryota</taxon>
        <taxon>Metazoa</taxon>
        <taxon>Spiralia</taxon>
        <taxon>Lophotrochozoa</taxon>
        <taxon>Mollusca</taxon>
        <taxon>Gastropoda</taxon>
        <taxon>Patellogastropoda</taxon>
        <taxon>Patelloidea</taxon>
        <taxon>Patellidae</taxon>
        <taxon>Patella</taxon>
    </lineage>
</organism>
<feature type="signal peptide" evidence="3">
    <location>
        <begin position="1"/>
        <end position="16"/>
    </location>
</feature>
<dbReference type="Gene3D" id="2.60.120.230">
    <property type="match status" value="1"/>
</dbReference>